<organism evidence="1 2">
    <name type="scientific">Staurois parvus</name>
    <dbReference type="NCBI Taxonomy" id="386267"/>
    <lineage>
        <taxon>Eukaryota</taxon>
        <taxon>Metazoa</taxon>
        <taxon>Chordata</taxon>
        <taxon>Craniata</taxon>
        <taxon>Vertebrata</taxon>
        <taxon>Euteleostomi</taxon>
        <taxon>Amphibia</taxon>
        <taxon>Batrachia</taxon>
        <taxon>Anura</taxon>
        <taxon>Neobatrachia</taxon>
        <taxon>Ranoidea</taxon>
        <taxon>Ranidae</taxon>
        <taxon>Staurois</taxon>
    </lineage>
</organism>
<accession>A0ABN9DX49</accession>
<comment type="caution">
    <text evidence="1">The sequence shown here is derived from an EMBL/GenBank/DDBJ whole genome shotgun (WGS) entry which is preliminary data.</text>
</comment>
<reference evidence="1" key="1">
    <citation type="submission" date="2023-05" db="EMBL/GenBank/DDBJ databases">
        <authorList>
            <person name="Stuckert A."/>
        </authorList>
    </citation>
    <scope>NUCLEOTIDE SEQUENCE</scope>
</reference>
<proteinExistence type="predicted"/>
<keyword evidence="2" id="KW-1185">Reference proteome</keyword>
<evidence type="ECO:0000313" key="1">
    <source>
        <dbReference type="EMBL" id="CAI9577077.1"/>
    </source>
</evidence>
<gene>
    <name evidence="1" type="ORF">SPARVUS_LOCUS8624565</name>
</gene>
<evidence type="ECO:0000313" key="2">
    <source>
        <dbReference type="Proteomes" id="UP001162483"/>
    </source>
</evidence>
<feature type="non-terminal residue" evidence="1">
    <location>
        <position position="78"/>
    </location>
</feature>
<protein>
    <submittedName>
        <fullName evidence="1">Uncharacterized protein</fullName>
    </submittedName>
</protein>
<name>A0ABN9DX49_9NEOB</name>
<dbReference type="EMBL" id="CATNWA010014887">
    <property type="protein sequence ID" value="CAI9577077.1"/>
    <property type="molecule type" value="Genomic_DNA"/>
</dbReference>
<dbReference type="Proteomes" id="UP001162483">
    <property type="component" value="Unassembled WGS sequence"/>
</dbReference>
<sequence>MLSFLRNPAFSPAWQTPLLFKAWSSANLLRTHHFQQRNTFKSFSSLRETHSLPASEIFRYLQLQHFYAPYATTTNRPD</sequence>